<dbReference type="InterPro" id="IPR016040">
    <property type="entry name" value="NAD(P)-bd_dom"/>
</dbReference>
<dbReference type="GO" id="GO:0008446">
    <property type="term" value="F:GDP-mannose 4,6-dehydratase activity"/>
    <property type="evidence" value="ECO:0007669"/>
    <property type="project" value="UniProtKB-UniRule"/>
</dbReference>
<comment type="function">
    <text evidence="6 7">Catalyzes the conversion of GDP-D-mannose to GDP-4-dehydro-6-deoxy-D-mannose.</text>
</comment>
<evidence type="ECO:0000256" key="6">
    <source>
        <dbReference type="ARBA" id="ARBA00059383"/>
    </source>
</evidence>
<evidence type="ECO:0000256" key="3">
    <source>
        <dbReference type="ARBA" id="ARBA00009263"/>
    </source>
</evidence>
<dbReference type="SUPFAM" id="SSF51735">
    <property type="entry name" value="NAD(P)-binding Rossmann-fold domains"/>
    <property type="match status" value="1"/>
</dbReference>
<evidence type="ECO:0000313" key="10">
    <source>
        <dbReference type="Proteomes" id="UP000031532"/>
    </source>
</evidence>
<dbReference type="AlphaFoldDB" id="A0A9X5E620"/>
<dbReference type="Pfam" id="PF16363">
    <property type="entry name" value="GDP_Man_Dehyd"/>
    <property type="match status" value="1"/>
</dbReference>
<evidence type="ECO:0000313" key="9">
    <source>
        <dbReference type="EMBL" id="NHC36020.1"/>
    </source>
</evidence>
<dbReference type="PANTHER" id="PTHR43715">
    <property type="entry name" value="GDP-MANNOSE 4,6-DEHYDRATASE"/>
    <property type="match status" value="1"/>
</dbReference>
<evidence type="ECO:0000256" key="1">
    <source>
        <dbReference type="ARBA" id="ARBA00000188"/>
    </source>
</evidence>
<dbReference type="EMBL" id="JTJC03000004">
    <property type="protein sequence ID" value="NHC36020.1"/>
    <property type="molecule type" value="Genomic_DNA"/>
</dbReference>
<sequence length="343" mass="38367">MKKALIFGVSGQDGAYLAQLLIDKGYTVCGTSRDAQISSFQNLLRLGIREQVKLESVALNDFRSVLQILNKFQPDEVYNLSGQSSVSLSFDQPVETFESISIGTLNVLEALRFIDRPIKFYNAASSECFGDTEGKAADETTPFRPKSPYAVAKASAFWQVANYRKAYDLFACSGILFNHESPLRPERFVTQKIVSAANRIAKGSKEKLYLGDISIQRDWGWAPEYVKAMWLMLQQGQPEDYVIATGESCKLEDFIAAAFAYVGLDWRDRVVIDTSLFRPTEIAVSKGNPAKARKKLGWQAHYKLNDRAVVQMMIQAQAELVNGSRTAAYNQERDKYLGLATAF</sequence>
<comment type="caution">
    <text evidence="9">The sequence shown here is derived from an EMBL/GenBank/DDBJ whole genome shotgun (WGS) entry which is preliminary data.</text>
</comment>
<dbReference type="Gene3D" id="3.90.25.10">
    <property type="entry name" value="UDP-galactose 4-epimerase, domain 1"/>
    <property type="match status" value="1"/>
</dbReference>
<dbReference type="OrthoDB" id="9779041at2"/>
<evidence type="ECO:0000259" key="8">
    <source>
        <dbReference type="Pfam" id="PF16363"/>
    </source>
</evidence>
<evidence type="ECO:0000256" key="7">
    <source>
        <dbReference type="HAMAP-Rule" id="MF_00955"/>
    </source>
</evidence>
<keyword evidence="5 7" id="KW-0456">Lyase</keyword>
<dbReference type="Proteomes" id="UP000031532">
    <property type="component" value="Unassembled WGS sequence"/>
</dbReference>
<comment type="caution">
    <text evidence="7">Lacks conserved residue(s) required for the propagation of feature annotation.</text>
</comment>
<proteinExistence type="inferred from homology"/>
<gene>
    <name evidence="7" type="primary">gmd</name>
    <name evidence="9" type="ORF">QH73_0015425</name>
</gene>
<dbReference type="EC" id="4.2.1.47" evidence="4 7"/>
<evidence type="ECO:0000256" key="4">
    <source>
        <dbReference type="ARBA" id="ARBA00011989"/>
    </source>
</evidence>
<name>A0A9X5E620_9CYAN</name>
<dbReference type="FunFam" id="3.40.50.720:FF:000924">
    <property type="entry name" value="GDP-mannose 4,6 dehydratase"/>
    <property type="match status" value="1"/>
</dbReference>
<dbReference type="PANTHER" id="PTHR43715:SF1">
    <property type="entry name" value="GDP-MANNOSE 4,6 DEHYDRATASE"/>
    <property type="match status" value="1"/>
</dbReference>
<reference evidence="9 10" key="1">
    <citation type="journal article" date="2015" name="Genome Announc.">
        <title>Draft Genome Sequence of the Terrestrial Cyanobacterium Scytonema millei VB511283, Isolated from Eastern India.</title>
        <authorList>
            <person name="Sen D."/>
            <person name="Chandrababunaidu M.M."/>
            <person name="Singh D."/>
            <person name="Sanghi N."/>
            <person name="Ghorai A."/>
            <person name="Mishra G.P."/>
            <person name="Madduluri M."/>
            <person name="Adhikary S.P."/>
            <person name="Tripathy S."/>
        </authorList>
    </citation>
    <scope>NUCLEOTIDE SEQUENCE [LARGE SCALE GENOMIC DNA]</scope>
    <source>
        <strain evidence="9 10">VB511283</strain>
    </source>
</reference>
<dbReference type="RefSeq" id="WP_039717244.1">
    <property type="nucleotide sequence ID" value="NZ_JTJC03000004.1"/>
</dbReference>
<accession>A0A9X5E620</accession>
<dbReference type="CDD" id="cd05260">
    <property type="entry name" value="GDP_MD_SDR_e"/>
    <property type="match status" value="1"/>
</dbReference>
<evidence type="ECO:0000256" key="5">
    <source>
        <dbReference type="ARBA" id="ARBA00023239"/>
    </source>
</evidence>
<protein>
    <recommendedName>
        <fullName evidence="4 7">GDP-mannose 4,6-dehydratase</fullName>
        <ecNumber evidence="4 7">4.2.1.47</ecNumber>
    </recommendedName>
    <alternativeName>
        <fullName evidence="7">GDP-D-mannose dehydratase</fullName>
    </alternativeName>
</protein>
<dbReference type="GO" id="GO:0042351">
    <property type="term" value="P:'de novo' GDP-L-fucose biosynthetic process"/>
    <property type="evidence" value="ECO:0007669"/>
    <property type="project" value="TreeGrafter"/>
</dbReference>
<dbReference type="GO" id="GO:0070401">
    <property type="term" value="F:NADP+ binding"/>
    <property type="evidence" value="ECO:0007669"/>
    <property type="project" value="UniProtKB-UniRule"/>
</dbReference>
<dbReference type="Gene3D" id="3.40.50.720">
    <property type="entry name" value="NAD(P)-binding Rossmann-like Domain"/>
    <property type="match status" value="1"/>
</dbReference>
<keyword evidence="10" id="KW-1185">Reference proteome</keyword>
<comment type="similarity">
    <text evidence="3 7">Belongs to the NAD(P)-dependent epimerase/dehydratase family. GDP-mannose 4,6-dehydratase subfamily.</text>
</comment>
<dbReference type="InterPro" id="IPR036291">
    <property type="entry name" value="NAD(P)-bd_dom_sf"/>
</dbReference>
<dbReference type="HAMAP" id="MF_00955">
    <property type="entry name" value="GDP_Man_dehydratase"/>
    <property type="match status" value="1"/>
</dbReference>
<feature type="domain" description="NAD(P)-binding" evidence="8">
    <location>
        <begin position="5"/>
        <end position="306"/>
    </location>
</feature>
<comment type="cofactor">
    <cofactor evidence="2 7">
        <name>NADP(+)</name>
        <dbReference type="ChEBI" id="CHEBI:58349"/>
    </cofactor>
</comment>
<comment type="catalytic activity">
    <reaction evidence="1 7">
        <text>GDP-alpha-D-mannose = GDP-4-dehydro-alpha-D-rhamnose + H2O</text>
        <dbReference type="Rhea" id="RHEA:23820"/>
        <dbReference type="ChEBI" id="CHEBI:15377"/>
        <dbReference type="ChEBI" id="CHEBI:57527"/>
        <dbReference type="ChEBI" id="CHEBI:57964"/>
        <dbReference type="EC" id="4.2.1.47"/>
    </reaction>
</comment>
<keyword evidence="7" id="KW-0521">NADP</keyword>
<evidence type="ECO:0000256" key="2">
    <source>
        <dbReference type="ARBA" id="ARBA00001937"/>
    </source>
</evidence>
<dbReference type="InterPro" id="IPR006368">
    <property type="entry name" value="GDP_Man_deHydtase"/>
</dbReference>
<organism evidence="9 10">
    <name type="scientific">Scytonema millei VB511283</name>
    <dbReference type="NCBI Taxonomy" id="1245923"/>
    <lineage>
        <taxon>Bacteria</taxon>
        <taxon>Bacillati</taxon>
        <taxon>Cyanobacteriota</taxon>
        <taxon>Cyanophyceae</taxon>
        <taxon>Nostocales</taxon>
        <taxon>Scytonemataceae</taxon>
        <taxon>Scytonema</taxon>
    </lineage>
</organism>